<dbReference type="EC" id="3.1.26.4" evidence="6 14"/>
<comment type="subcellular location">
    <subcellularLocation>
        <location evidence="4 14">Cytoplasm</location>
    </subcellularLocation>
</comment>
<evidence type="ECO:0000256" key="1">
    <source>
        <dbReference type="ARBA" id="ARBA00000077"/>
    </source>
</evidence>
<accession>A0A4R2PX18</accession>
<comment type="catalytic activity">
    <reaction evidence="1 14 15 16">
        <text>Endonucleolytic cleavage to 5'-phosphomonoester.</text>
        <dbReference type="EC" id="3.1.26.4"/>
    </reaction>
</comment>
<feature type="domain" description="RNase H type-2" evidence="17">
    <location>
        <begin position="20"/>
        <end position="209"/>
    </location>
</feature>
<evidence type="ECO:0000256" key="14">
    <source>
        <dbReference type="HAMAP-Rule" id="MF_00052"/>
    </source>
</evidence>
<dbReference type="GO" id="GO:0004523">
    <property type="term" value="F:RNA-DNA hybrid ribonuclease activity"/>
    <property type="evidence" value="ECO:0007669"/>
    <property type="project" value="UniProtKB-UniRule"/>
</dbReference>
<evidence type="ECO:0000256" key="6">
    <source>
        <dbReference type="ARBA" id="ARBA00012180"/>
    </source>
</evidence>
<dbReference type="InterPro" id="IPR024567">
    <property type="entry name" value="RNase_HII/HIII_dom"/>
</dbReference>
<dbReference type="GO" id="GO:0003723">
    <property type="term" value="F:RNA binding"/>
    <property type="evidence" value="ECO:0007669"/>
    <property type="project" value="UniProtKB-UniRule"/>
</dbReference>
<evidence type="ECO:0000256" key="12">
    <source>
        <dbReference type="ARBA" id="ARBA00022801"/>
    </source>
</evidence>
<evidence type="ECO:0000256" key="7">
    <source>
        <dbReference type="ARBA" id="ARBA00019179"/>
    </source>
</evidence>
<dbReference type="GO" id="GO:0043137">
    <property type="term" value="P:DNA replication, removal of RNA primer"/>
    <property type="evidence" value="ECO:0007669"/>
    <property type="project" value="TreeGrafter"/>
</dbReference>
<dbReference type="GO" id="GO:0005737">
    <property type="term" value="C:cytoplasm"/>
    <property type="evidence" value="ECO:0007669"/>
    <property type="project" value="UniProtKB-SubCell"/>
</dbReference>
<comment type="caution">
    <text evidence="18">The sequence shown here is derived from an EMBL/GenBank/DDBJ whole genome shotgun (WGS) entry which is preliminary data.</text>
</comment>
<dbReference type="CDD" id="cd07182">
    <property type="entry name" value="RNase_HII_bacteria_HII_like"/>
    <property type="match status" value="1"/>
</dbReference>
<dbReference type="InterPro" id="IPR036397">
    <property type="entry name" value="RNaseH_sf"/>
</dbReference>
<dbReference type="Pfam" id="PF01351">
    <property type="entry name" value="RNase_HII"/>
    <property type="match status" value="1"/>
</dbReference>
<dbReference type="GO" id="GO:0032299">
    <property type="term" value="C:ribonuclease H2 complex"/>
    <property type="evidence" value="ECO:0007669"/>
    <property type="project" value="TreeGrafter"/>
</dbReference>
<evidence type="ECO:0000256" key="11">
    <source>
        <dbReference type="ARBA" id="ARBA00022759"/>
    </source>
</evidence>
<keyword evidence="12 14" id="KW-0378">Hydrolase</keyword>
<sequence>MPNQPPDFTLETEARAAGARVIVGVDEVGRGPLAGPVTAAAVRLDPAAIPPGLADSKRLTAARRAALAEALIAGAEVSVAHASVAEIDEFNILRASHLAMCRAIAGLPTPPDLALIDGNMLPRDLPCPGRAVVKGDARCLSIAAASIVAKVARDAIMVELAQQFPGYGWDRNAGYGTKAHLAALRDIGVSPHHRRSFRPVHNILYQEKTVSD</sequence>
<comment type="cofactor">
    <cofactor evidence="14 15">
        <name>Mn(2+)</name>
        <dbReference type="ChEBI" id="CHEBI:29035"/>
    </cofactor>
    <cofactor evidence="14 15">
        <name>Mg(2+)</name>
        <dbReference type="ChEBI" id="CHEBI:18420"/>
    </cofactor>
    <text evidence="14 15">Manganese or magnesium. Binds 1 divalent metal ion per monomer in the absence of substrate. May bind a second metal ion after substrate binding.</text>
</comment>
<evidence type="ECO:0000256" key="15">
    <source>
        <dbReference type="PROSITE-ProRule" id="PRU01319"/>
    </source>
</evidence>
<evidence type="ECO:0000256" key="3">
    <source>
        <dbReference type="ARBA" id="ARBA00004065"/>
    </source>
</evidence>
<evidence type="ECO:0000256" key="16">
    <source>
        <dbReference type="RuleBase" id="RU003515"/>
    </source>
</evidence>
<feature type="binding site" evidence="14 15">
    <location>
        <position position="26"/>
    </location>
    <ligand>
        <name>a divalent metal cation</name>
        <dbReference type="ChEBI" id="CHEBI:60240"/>
    </ligand>
</feature>
<dbReference type="InterPro" id="IPR001352">
    <property type="entry name" value="RNase_HII/HIII"/>
</dbReference>
<feature type="binding site" evidence="14 15">
    <location>
        <position position="117"/>
    </location>
    <ligand>
        <name>a divalent metal cation</name>
        <dbReference type="ChEBI" id="CHEBI:60240"/>
    </ligand>
</feature>
<organism evidence="18 19">
    <name type="scientific">Rhodovulum marinum</name>
    <dbReference type="NCBI Taxonomy" id="320662"/>
    <lineage>
        <taxon>Bacteria</taxon>
        <taxon>Pseudomonadati</taxon>
        <taxon>Pseudomonadota</taxon>
        <taxon>Alphaproteobacteria</taxon>
        <taxon>Rhodobacterales</taxon>
        <taxon>Paracoccaceae</taxon>
        <taxon>Rhodovulum</taxon>
    </lineage>
</organism>
<evidence type="ECO:0000256" key="10">
    <source>
        <dbReference type="ARBA" id="ARBA00022723"/>
    </source>
</evidence>
<evidence type="ECO:0000256" key="8">
    <source>
        <dbReference type="ARBA" id="ARBA00022490"/>
    </source>
</evidence>
<dbReference type="PANTHER" id="PTHR10954">
    <property type="entry name" value="RIBONUCLEASE H2 SUBUNIT A"/>
    <property type="match status" value="1"/>
</dbReference>
<dbReference type="OrthoDB" id="9803420at2"/>
<dbReference type="NCBIfam" id="NF000595">
    <property type="entry name" value="PRK00015.1-3"/>
    <property type="match status" value="1"/>
</dbReference>
<evidence type="ECO:0000256" key="4">
    <source>
        <dbReference type="ARBA" id="ARBA00004496"/>
    </source>
</evidence>
<reference evidence="18 19" key="1">
    <citation type="submission" date="2019-03" db="EMBL/GenBank/DDBJ databases">
        <title>Genomic Encyclopedia of Type Strains, Phase IV (KMG-IV): sequencing the most valuable type-strain genomes for metagenomic binning, comparative biology and taxonomic classification.</title>
        <authorList>
            <person name="Goeker M."/>
        </authorList>
    </citation>
    <scope>NUCLEOTIDE SEQUENCE [LARGE SCALE GENOMIC DNA]</scope>
    <source>
        <strain evidence="18 19">DSM 18063</strain>
    </source>
</reference>
<dbReference type="PROSITE" id="PS51975">
    <property type="entry name" value="RNASE_H_2"/>
    <property type="match status" value="1"/>
</dbReference>
<keyword evidence="9 14" id="KW-0540">Nuclease</keyword>
<protein>
    <recommendedName>
        <fullName evidence="7 14">Ribonuclease HII</fullName>
        <shortName evidence="14">RNase HII</shortName>
        <ecNumber evidence="6 14">3.1.26.4</ecNumber>
    </recommendedName>
</protein>
<gene>
    <name evidence="14" type="primary">rnhB</name>
    <name evidence="18" type="ORF">EV662_110132</name>
</gene>
<dbReference type="GO" id="GO:0006298">
    <property type="term" value="P:mismatch repair"/>
    <property type="evidence" value="ECO:0007669"/>
    <property type="project" value="TreeGrafter"/>
</dbReference>
<dbReference type="HAMAP" id="MF_00052_B">
    <property type="entry name" value="RNase_HII_B"/>
    <property type="match status" value="1"/>
</dbReference>
<evidence type="ECO:0000256" key="9">
    <source>
        <dbReference type="ARBA" id="ARBA00022722"/>
    </source>
</evidence>
<evidence type="ECO:0000256" key="5">
    <source>
        <dbReference type="ARBA" id="ARBA00007383"/>
    </source>
</evidence>
<dbReference type="InterPro" id="IPR012337">
    <property type="entry name" value="RNaseH-like_sf"/>
</dbReference>
<dbReference type="Proteomes" id="UP000294835">
    <property type="component" value="Unassembled WGS sequence"/>
</dbReference>
<keyword evidence="11 14" id="KW-0255">Endonuclease</keyword>
<evidence type="ECO:0000259" key="17">
    <source>
        <dbReference type="PROSITE" id="PS51975"/>
    </source>
</evidence>
<name>A0A4R2PX18_9RHOB</name>
<feature type="binding site" evidence="14 15">
    <location>
        <position position="27"/>
    </location>
    <ligand>
        <name>a divalent metal cation</name>
        <dbReference type="ChEBI" id="CHEBI:60240"/>
    </ligand>
</feature>
<dbReference type="SUPFAM" id="SSF53098">
    <property type="entry name" value="Ribonuclease H-like"/>
    <property type="match status" value="1"/>
</dbReference>
<evidence type="ECO:0000256" key="13">
    <source>
        <dbReference type="ARBA" id="ARBA00023211"/>
    </source>
</evidence>
<evidence type="ECO:0000313" key="19">
    <source>
        <dbReference type="Proteomes" id="UP000294835"/>
    </source>
</evidence>
<keyword evidence="8 14" id="KW-0963">Cytoplasm</keyword>
<dbReference type="PANTHER" id="PTHR10954:SF18">
    <property type="entry name" value="RIBONUCLEASE HII"/>
    <property type="match status" value="1"/>
</dbReference>
<comment type="function">
    <text evidence="3 14 16">Endonuclease that specifically degrades the RNA of RNA-DNA hybrids.</text>
</comment>
<comment type="cofactor">
    <cofactor evidence="2">
        <name>Mg(2+)</name>
        <dbReference type="ChEBI" id="CHEBI:18420"/>
    </cofactor>
</comment>
<dbReference type="AlphaFoldDB" id="A0A4R2PX18"/>
<evidence type="ECO:0000313" key="18">
    <source>
        <dbReference type="EMBL" id="TCP39824.1"/>
    </source>
</evidence>
<dbReference type="EMBL" id="SLXP01000010">
    <property type="protein sequence ID" value="TCP39824.1"/>
    <property type="molecule type" value="Genomic_DNA"/>
</dbReference>
<proteinExistence type="inferred from homology"/>
<comment type="similarity">
    <text evidence="5 14 16">Belongs to the RNase HII family.</text>
</comment>
<keyword evidence="19" id="KW-1185">Reference proteome</keyword>
<dbReference type="GO" id="GO:0030145">
    <property type="term" value="F:manganese ion binding"/>
    <property type="evidence" value="ECO:0007669"/>
    <property type="project" value="UniProtKB-UniRule"/>
</dbReference>
<dbReference type="RefSeq" id="WP_132464259.1">
    <property type="nucleotide sequence ID" value="NZ_SLXP01000010.1"/>
</dbReference>
<keyword evidence="10 14" id="KW-0479">Metal-binding</keyword>
<dbReference type="Gene3D" id="3.30.420.10">
    <property type="entry name" value="Ribonuclease H-like superfamily/Ribonuclease H"/>
    <property type="match status" value="1"/>
</dbReference>
<evidence type="ECO:0000256" key="2">
    <source>
        <dbReference type="ARBA" id="ARBA00001946"/>
    </source>
</evidence>
<keyword evidence="13 14" id="KW-0464">Manganese</keyword>
<dbReference type="InterPro" id="IPR022898">
    <property type="entry name" value="RNase_HII"/>
</dbReference>